<dbReference type="InterPro" id="IPR012337">
    <property type="entry name" value="RNaseH-like_sf"/>
</dbReference>
<protein>
    <submittedName>
        <fullName evidence="3">Retrovirus-related Pol polyprotein from transposon TNT 1-94</fullName>
    </submittedName>
</protein>
<evidence type="ECO:0000256" key="1">
    <source>
        <dbReference type="SAM" id="MobiDB-lite"/>
    </source>
</evidence>
<evidence type="ECO:0000313" key="4">
    <source>
        <dbReference type="Proteomes" id="UP000265520"/>
    </source>
</evidence>
<dbReference type="Pfam" id="PF00665">
    <property type="entry name" value="rve"/>
    <property type="match status" value="1"/>
</dbReference>
<dbReference type="InterPro" id="IPR036397">
    <property type="entry name" value="RNaseH_sf"/>
</dbReference>
<dbReference type="Gene3D" id="3.30.420.10">
    <property type="entry name" value="Ribonuclease H-like superfamily/Ribonuclease H"/>
    <property type="match status" value="1"/>
</dbReference>
<feature type="region of interest" description="Disordered" evidence="1">
    <location>
        <begin position="813"/>
        <end position="845"/>
    </location>
</feature>
<feature type="domain" description="Integrase catalytic" evidence="2">
    <location>
        <begin position="547"/>
        <end position="712"/>
    </location>
</feature>
<feature type="compositionally biased region" description="Polar residues" evidence="1">
    <location>
        <begin position="819"/>
        <end position="845"/>
    </location>
</feature>
<dbReference type="Pfam" id="PF14223">
    <property type="entry name" value="Retrotran_gag_2"/>
    <property type="match status" value="1"/>
</dbReference>
<gene>
    <name evidence="3" type="ORF">A2U01_0001336</name>
</gene>
<accession>A0A392LZZ2</accession>
<comment type="caution">
    <text evidence="3">The sequence shown here is derived from an EMBL/GenBank/DDBJ whole genome shotgun (WGS) entry which is preliminary data.</text>
</comment>
<feature type="region of interest" description="Disordered" evidence="1">
    <location>
        <begin position="1"/>
        <end position="20"/>
    </location>
</feature>
<feature type="region of interest" description="Disordered" evidence="1">
    <location>
        <begin position="288"/>
        <end position="310"/>
    </location>
</feature>
<dbReference type="PROSITE" id="PS50994">
    <property type="entry name" value="INTEGRASE"/>
    <property type="match status" value="1"/>
</dbReference>
<evidence type="ECO:0000313" key="3">
    <source>
        <dbReference type="EMBL" id="MCH80566.1"/>
    </source>
</evidence>
<sequence length="955" mass="106211">YAFRIRTSSSSTMEEAPSMETPTMAAITSPNANLLPTLPATNKDSSKSGLTHSLTIKLDENNFLLWSQQVNGVITAHDLHRFVVKPQIPLQFASPEDRACGKNSDAYQQWLIKDQTLFTWLLSTLSDGVLPRVLCCRHAHEVWDKIHKYFNSVLKSRARQLRSELKNTKKLSRSVNEYLLRIKSIVNSLTAIGDFVSESEQVDSILGGLPEDFNSFVMMIYSRFDSPTVEDVEALLLLQEVQFEKFKQELSNPSVSANVAHTETQVDSNYEPESHEIGTEHYNVVATKGRGRGKGRGAKGRGKGSASNQGKVTCQICAKPNHDAINCWYRFDPQAMKSNSRGNTADPSHRNPPFNPPFNPYMRPTAHLAMPQPYPPMFDMASMSSGAWYPDSGASHHLTYNPNNLSYSVPYNGQDQVMMGNGQGVSISSLGQSQFLSPHNPNVHLALKDLLHDTNQVLLEGTVGADGLYQFKPFKFLPSTGASLGSNSRSAIHNSTASTPLTFSTSAHCNNDVYGMPSANALQLWHLRLGHAHPNAVKLYAPSSTTVYTKPFEVVHCDLWGPAPFVSYYGYSYYITFVDTYTKYTWIYFLKSKADALKAFTQFLALIQNQFQASIKALQSDWGGEFRPFTSLLSDLGIQHRLTCPHTSHQNGTVERKHRQIVEMRLTLLSHASLPLKFWDHSFTQAVCLINKLPSSAIPQFHSPHHALYKSQPDYSLLRTFGCLCFPHLRPYNKHKLQFRSSPCVYLGISPQHKGHKCLDGTGRIFISKDVVFHESQFPYLSLFPSSSSTQQSHGYYPANIMFPSSHTDSLLPMASPMGPSQPTSHEHPTLSTTADTSLPLSPLTCDTNDSSSLVPCDNSPHITTTPTYAPAVNDSQVHKSQGKLPAVVNPQVISDHNNHPMVTRGKTGNLKPKVFLAALEPKTVRSALNDPKWLQAMQAEYHALMSNNTWSLVP</sequence>
<proteinExistence type="predicted"/>
<dbReference type="PANTHER" id="PTHR47481">
    <property type="match status" value="1"/>
</dbReference>
<dbReference type="Pfam" id="PF25597">
    <property type="entry name" value="SH3_retrovirus"/>
    <property type="match status" value="1"/>
</dbReference>
<dbReference type="AlphaFoldDB" id="A0A392LZZ2"/>
<feature type="non-terminal residue" evidence="3">
    <location>
        <position position="955"/>
    </location>
</feature>
<dbReference type="Proteomes" id="UP000265520">
    <property type="component" value="Unassembled WGS sequence"/>
</dbReference>
<dbReference type="InterPro" id="IPR057670">
    <property type="entry name" value="SH3_retrovirus"/>
</dbReference>
<dbReference type="PANTHER" id="PTHR47481:SF30">
    <property type="entry name" value="CCHC-TYPE DOMAIN-CONTAINING PROTEIN"/>
    <property type="match status" value="1"/>
</dbReference>
<feature type="compositionally biased region" description="Basic residues" evidence="1">
    <location>
        <begin position="289"/>
        <end position="302"/>
    </location>
</feature>
<dbReference type="SUPFAM" id="SSF53098">
    <property type="entry name" value="Ribonuclease H-like"/>
    <property type="match status" value="1"/>
</dbReference>
<dbReference type="GO" id="GO:0015074">
    <property type="term" value="P:DNA integration"/>
    <property type="evidence" value="ECO:0007669"/>
    <property type="project" value="InterPro"/>
</dbReference>
<dbReference type="EMBL" id="LXQA010001200">
    <property type="protein sequence ID" value="MCH80566.1"/>
    <property type="molecule type" value="Genomic_DNA"/>
</dbReference>
<keyword evidence="4" id="KW-1185">Reference proteome</keyword>
<evidence type="ECO:0000259" key="2">
    <source>
        <dbReference type="PROSITE" id="PS50994"/>
    </source>
</evidence>
<feature type="compositionally biased region" description="Polar residues" evidence="1">
    <location>
        <begin position="1"/>
        <end position="13"/>
    </location>
</feature>
<dbReference type="GO" id="GO:0003676">
    <property type="term" value="F:nucleic acid binding"/>
    <property type="evidence" value="ECO:0007669"/>
    <property type="project" value="InterPro"/>
</dbReference>
<reference evidence="3 4" key="1">
    <citation type="journal article" date="2018" name="Front. Plant Sci.">
        <title>Red Clover (Trifolium pratense) and Zigzag Clover (T. medium) - A Picture of Genomic Similarities and Differences.</title>
        <authorList>
            <person name="Dluhosova J."/>
            <person name="Istvanek J."/>
            <person name="Nedelnik J."/>
            <person name="Repkova J."/>
        </authorList>
    </citation>
    <scope>NUCLEOTIDE SEQUENCE [LARGE SCALE GENOMIC DNA]</scope>
    <source>
        <strain evidence="4">cv. 10/8</strain>
        <tissue evidence="3">Leaf</tissue>
    </source>
</reference>
<dbReference type="InterPro" id="IPR001584">
    <property type="entry name" value="Integrase_cat-core"/>
</dbReference>
<name>A0A392LZZ2_9FABA</name>
<organism evidence="3 4">
    <name type="scientific">Trifolium medium</name>
    <dbReference type="NCBI Taxonomy" id="97028"/>
    <lineage>
        <taxon>Eukaryota</taxon>
        <taxon>Viridiplantae</taxon>
        <taxon>Streptophyta</taxon>
        <taxon>Embryophyta</taxon>
        <taxon>Tracheophyta</taxon>
        <taxon>Spermatophyta</taxon>
        <taxon>Magnoliopsida</taxon>
        <taxon>eudicotyledons</taxon>
        <taxon>Gunneridae</taxon>
        <taxon>Pentapetalae</taxon>
        <taxon>rosids</taxon>
        <taxon>fabids</taxon>
        <taxon>Fabales</taxon>
        <taxon>Fabaceae</taxon>
        <taxon>Papilionoideae</taxon>
        <taxon>50 kb inversion clade</taxon>
        <taxon>NPAAA clade</taxon>
        <taxon>Hologalegina</taxon>
        <taxon>IRL clade</taxon>
        <taxon>Trifolieae</taxon>
        <taxon>Trifolium</taxon>
    </lineage>
</organism>
<feature type="non-terminal residue" evidence="3">
    <location>
        <position position="1"/>
    </location>
</feature>